<dbReference type="AlphaFoldDB" id="A0A9D2HS52"/>
<evidence type="ECO:0000256" key="12">
    <source>
        <dbReference type="ARBA" id="ARBA00049187"/>
    </source>
</evidence>
<organism evidence="19 20">
    <name type="scientific">Candidatus Bacteroides intestinavium</name>
    <dbReference type="NCBI Taxonomy" id="2838469"/>
    <lineage>
        <taxon>Bacteria</taxon>
        <taxon>Pseudomonadati</taxon>
        <taxon>Bacteroidota</taxon>
        <taxon>Bacteroidia</taxon>
        <taxon>Bacteroidales</taxon>
        <taxon>Bacteroidaceae</taxon>
        <taxon>Bacteroides</taxon>
    </lineage>
</organism>
<keyword evidence="7 14" id="KW-0274">FAD</keyword>
<dbReference type="PIRSF" id="PIRSF000350">
    <property type="entry name" value="Mercury_reductase_MerA"/>
    <property type="match status" value="1"/>
</dbReference>
<evidence type="ECO:0000256" key="8">
    <source>
        <dbReference type="ARBA" id="ARBA00023002"/>
    </source>
</evidence>
<evidence type="ECO:0000256" key="13">
    <source>
        <dbReference type="PIRSR" id="PIRSR000350-2"/>
    </source>
</evidence>
<dbReference type="SUPFAM" id="SSF55424">
    <property type="entry name" value="FAD/NAD-linked reductases, dimerisation (C-terminal) domain"/>
    <property type="match status" value="1"/>
</dbReference>
<evidence type="ECO:0000256" key="11">
    <source>
        <dbReference type="ARBA" id="ARBA00023284"/>
    </source>
</evidence>
<evidence type="ECO:0000313" key="20">
    <source>
        <dbReference type="Proteomes" id="UP000823860"/>
    </source>
</evidence>
<dbReference type="Pfam" id="PF02852">
    <property type="entry name" value="Pyr_redox_dim"/>
    <property type="match status" value="1"/>
</dbReference>
<dbReference type="InterPro" id="IPR016156">
    <property type="entry name" value="FAD/NAD-linked_Rdtase_dimer_sf"/>
</dbReference>
<protein>
    <recommendedName>
        <fullName evidence="4 16">Dihydrolipoyl dehydrogenase</fullName>
        <ecNumber evidence="3 16">1.8.1.4</ecNumber>
    </recommendedName>
</protein>
<feature type="binding site" evidence="14">
    <location>
        <position position="263"/>
    </location>
    <ligand>
        <name>NAD(+)</name>
        <dbReference type="ChEBI" id="CHEBI:57540"/>
    </ligand>
</feature>
<evidence type="ECO:0000259" key="17">
    <source>
        <dbReference type="Pfam" id="PF02852"/>
    </source>
</evidence>
<dbReference type="PANTHER" id="PTHR22912:SF217">
    <property type="entry name" value="DIHYDROLIPOYL DEHYDROGENASE"/>
    <property type="match status" value="1"/>
</dbReference>
<dbReference type="Pfam" id="PF07992">
    <property type="entry name" value="Pyr_redox_2"/>
    <property type="match status" value="1"/>
</dbReference>
<comment type="miscellaneous">
    <text evidence="16">The active site is a redox-active disulfide bond.</text>
</comment>
<comment type="catalytic activity">
    <reaction evidence="12 16">
        <text>N(6)-[(R)-dihydrolipoyl]-L-lysyl-[protein] + NAD(+) = N(6)-[(R)-lipoyl]-L-lysyl-[protein] + NADH + H(+)</text>
        <dbReference type="Rhea" id="RHEA:15045"/>
        <dbReference type="Rhea" id="RHEA-COMP:10474"/>
        <dbReference type="Rhea" id="RHEA-COMP:10475"/>
        <dbReference type="ChEBI" id="CHEBI:15378"/>
        <dbReference type="ChEBI" id="CHEBI:57540"/>
        <dbReference type="ChEBI" id="CHEBI:57945"/>
        <dbReference type="ChEBI" id="CHEBI:83099"/>
        <dbReference type="ChEBI" id="CHEBI:83100"/>
        <dbReference type="EC" id="1.8.1.4"/>
    </reaction>
</comment>
<dbReference type="InterPro" id="IPR050151">
    <property type="entry name" value="Class-I_Pyr_Nuc-Dis_Oxidored"/>
</dbReference>
<dbReference type="PRINTS" id="PR00411">
    <property type="entry name" value="PNDRDTASEI"/>
</dbReference>
<gene>
    <name evidence="19" type="primary">lpdA</name>
    <name evidence="19" type="ORF">H9785_02205</name>
</gene>
<dbReference type="InterPro" id="IPR036188">
    <property type="entry name" value="FAD/NAD-bd_sf"/>
</dbReference>
<keyword evidence="6 16" id="KW-0285">Flavoprotein</keyword>
<keyword evidence="10" id="KW-1015">Disulfide bond</keyword>
<comment type="similarity">
    <text evidence="2 16">Belongs to the class-I pyridine nucleotide-disulfide oxidoreductase family.</text>
</comment>
<evidence type="ECO:0000256" key="7">
    <source>
        <dbReference type="ARBA" id="ARBA00022827"/>
    </source>
</evidence>
<keyword evidence="14" id="KW-0547">Nucleotide-binding</keyword>
<dbReference type="Gene3D" id="3.50.50.60">
    <property type="entry name" value="FAD/NAD(P)-binding domain"/>
    <property type="match status" value="2"/>
</dbReference>
<dbReference type="EMBL" id="DWZE01000027">
    <property type="protein sequence ID" value="HJA82777.1"/>
    <property type="molecule type" value="Genomic_DNA"/>
</dbReference>
<dbReference type="PROSITE" id="PS00076">
    <property type="entry name" value="PYRIDINE_REDOX_1"/>
    <property type="match status" value="1"/>
</dbReference>
<evidence type="ECO:0000259" key="18">
    <source>
        <dbReference type="Pfam" id="PF07992"/>
    </source>
</evidence>
<evidence type="ECO:0000256" key="2">
    <source>
        <dbReference type="ARBA" id="ARBA00007532"/>
    </source>
</evidence>
<name>A0A9D2HS52_9BACE</name>
<dbReference type="Proteomes" id="UP000823860">
    <property type="component" value="Unassembled WGS sequence"/>
</dbReference>
<dbReference type="FunFam" id="3.30.390.30:FF:000001">
    <property type="entry name" value="Dihydrolipoyl dehydrogenase"/>
    <property type="match status" value="1"/>
</dbReference>
<feature type="active site" description="Proton acceptor" evidence="13">
    <location>
        <position position="436"/>
    </location>
</feature>
<dbReference type="InterPro" id="IPR006258">
    <property type="entry name" value="Lipoamide_DH"/>
</dbReference>
<dbReference type="SUPFAM" id="SSF51905">
    <property type="entry name" value="FAD/NAD(P)-binding domain"/>
    <property type="match status" value="1"/>
</dbReference>
<evidence type="ECO:0000256" key="1">
    <source>
        <dbReference type="ARBA" id="ARBA00004496"/>
    </source>
</evidence>
<evidence type="ECO:0000256" key="5">
    <source>
        <dbReference type="ARBA" id="ARBA00022490"/>
    </source>
</evidence>
<feature type="disulfide bond" description="Redox-active" evidence="15">
    <location>
        <begin position="40"/>
        <end position="45"/>
    </location>
</feature>
<feature type="binding site" evidence="14">
    <location>
        <begin position="173"/>
        <end position="180"/>
    </location>
    <ligand>
        <name>NAD(+)</name>
        <dbReference type="ChEBI" id="CHEBI:57540"/>
    </ligand>
</feature>
<dbReference type="NCBIfam" id="TIGR01350">
    <property type="entry name" value="lipoamide_DH"/>
    <property type="match status" value="1"/>
</dbReference>
<keyword evidence="11 16" id="KW-0676">Redox-active center</keyword>
<comment type="subcellular location">
    <subcellularLocation>
        <location evidence="1">Cytoplasm</location>
    </subcellularLocation>
</comment>
<feature type="binding site" evidence="14">
    <location>
        <position position="304"/>
    </location>
    <ligand>
        <name>FAD</name>
        <dbReference type="ChEBI" id="CHEBI:57692"/>
    </ligand>
</feature>
<dbReference type="PRINTS" id="PR00368">
    <property type="entry name" value="FADPNR"/>
</dbReference>
<dbReference type="GO" id="GO:0050660">
    <property type="term" value="F:flavin adenine dinucleotide binding"/>
    <property type="evidence" value="ECO:0007669"/>
    <property type="project" value="InterPro"/>
</dbReference>
<dbReference type="PANTHER" id="PTHR22912">
    <property type="entry name" value="DISULFIDE OXIDOREDUCTASE"/>
    <property type="match status" value="1"/>
</dbReference>
<dbReference type="EC" id="1.8.1.4" evidence="3 16"/>
<evidence type="ECO:0000256" key="4">
    <source>
        <dbReference type="ARBA" id="ARBA00016961"/>
    </source>
</evidence>
<evidence type="ECO:0000313" key="19">
    <source>
        <dbReference type="EMBL" id="HJA82777.1"/>
    </source>
</evidence>
<proteinExistence type="inferred from homology"/>
<dbReference type="GO" id="GO:0005737">
    <property type="term" value="C:cytoplasm"/>
    <property type="evidence" value="ECO:0007669"/>
    <property type="project" value="UniProtKB-SubCell"/>
</dbReference>
<feature type="domain" description="FAD/NAD(P)-binding" evidence="18">
    <location>
        <begin position="3"/>
        <end position="319"/>
    </location>
</feature>
<dbReference type="GO" id="GO:0004148">
    <property type="term" value="F:dihydrolipoyl dehydrogenase (NADH) activity"/>
    <property type="evidence" value="ECO:0007669"/>
    <property type="project" value="UniProtKB-EC"/>
</dbReference>
<dbReference type="Gene3D" id="3.30.390.30">
    <property type="match status" value="1"/>
</dbReference>
<keyword evidence="9 14" id="KW-0520">NAD</keyword>
<evidence type="ECO:0000256" key="14">
    <source>
        <dbReference type="PIRSR" id="PIRSR000350-3"/>
    </source>
</evidence>
<feature type="binding site" evidence="14">
    <location>
        <position position="196"/>
    </location>
    <ligand>
        <name>NAD(+)</name>
        <dbReference type="ChEBI" id="CHEBI:57540"/>
    </ligand>
</feature>
<evidence type="ECO:0000256" key="9">
    <source>
        <dbReference type="ARBA" id="ARBA00023027"/>
    </source>
</evidence>
<accession>A0A9D2HS52</accession>
<keyword evidence="5" id="KW-0963">Cytoplasm</keyword>
<reference evidence="19" key="2">
    <citation type="submission" date="2021-04" db="EMBL/GenBank/DDBJ databases">
        <authorList>
            <person name="Gilroy R."/>
        </authorList>
    </citation>
    <scope>NUCLEOTIDE SEQUENCE</scope>
    <source>
        <strain evidence="19">ChiHecec1B25-7008</strain>
    </source>
</reference>
<dbReference type="GO" id="GO:0006103">
    <property type="term" value="P:2-oxoglutarate metabolic process"/>
    <property type="evidence" value="ECO:0007669"/>
    <property type="project" value="TreeGrafter"/>
</dbReference>
<feature type="domain" description="Pyridine nucleotide-disulphide oxidoreductase dimerisation" evidence="17">
    <location>
        <begin position="338"/>
        <end position="445"/>
    </location>
</feature>
<feature type="binding site" evidence="14">
    <location>
        <begin position="136"/>
        <end position="138"/>
    </location>
    <ligand>
        <name>FAD</name>
        <dbReference type="ChEBI" id="CHEBI:57692"/>
    </ligand>
</feature>
<sequence length="451" mass="47787">MKYQVAIIGGGPAGYTAAEAAARAGLSVVLFEKRALGGVCLNEGCIPTKTLLYSAKVYDTARHAQKYAVGVQEPTFDLPKIIARKQKVVRKLVLGIKSRLTAAGVTMVTGEAEVADKNHVQCGVEVYECDNLLLCTGSETFIPPIPGVENVPYWTHRDALDAKQLPQSLAIVGGGVIGMEFASFFSSLGTKVTVIEMLDEILGGMDRELSALLRADYAKRGITFLTSTKVVSLEGDASSVRVSVENAGGASVVEAEKVLLSVGRRPVTEGFGLEKLGVERDERGRIRVDGHMQTSVPGVYACGDLTGFSLLAHTAVREAEVAVHHLAGLSDAMSYAAIPGVVYTNPEIAGVGETEESLQRKGTACRTVKLPMAYSGRFVAENEGVNGVCKLILGENDVILGAHVLGNPASELIVQAGMAISLGLTAEQWARMVFPHPTVGEIFKEVCGEAR</sequence>
<comment type="caution">
    <text evidence="19">The sequence shown here is derived from an EMBL/GenBank/DDBJ whole genome shotgun (WGS) entry which is preliminary data.</text>
</comment>
<evidence type="ECO:0000256" key="6">
    <source>
        <dbReference type="ARBA" id="ARBA00022630"/>
    </source>
</evidence>
<comment type="cofactor">
    <cofactor evidence="14 16">
        <name>FAD</name>
        <dbReference type="ChEBI" id="CHEBI:57692"/>
    </cofactor>
    <text evidence="14 16">Binds 1 FAD per subunit.</text>
</comment>
<dbReference type="InterPro" id="IPR004099">
    <property type="entry name" value="Pyr_nucl-diS_OxRdtase_dimer"/>
</dbReference>
<dbReference type="InterPro" id="IPR023753">
    <property type="entry name" value="FAD/NAD-binding_dom"/>
</dbReference>
<reference evidence="19" key="1">
    <citation type="journal article" date="2021" name="PeerJ">
        <title>Extensive microbial diversity within the chicken gut microbiome revealed by metagenomics and culture.</title>
        <authorList>
            <person name="Gilroy R."/>
            <person name="Ravi A."/>
            <person name="Getino M."/>
            <person name="Pursley I."/>
            <person name="Horton D.L."/>
            <person name="Alikhan N.F."/>
            <person name="Baker D."/>
            <person name="Gharbi K."/>
            <person name="Hall N."/>
            <person name="Watson M."/>
            <person name="Adriaenssens E.M."/>
            <person name="Foster-Nyarko E."/>
            <person name="Jarju S."/>
            <person name="Secka A."/>
            <person name="Antonio M."/>
            <person name="Oren A."/>
            <person name="Chaudhuri R.R."/>
            <person name="La Ragione R."/>
            <person name="Hildebrand F."/>
            <person name="Pallen M.J."/>
        </authorList>
    </citation>
    <scope>NUCLEOTIDE SEQUENCE</scope>
    <source>
        <strain evidence="19">ChiHecec1B25-7008</strain>
    </source>
</reference>
<dbReference type="InterPro" id="IPR001100">
    <property type="entry name" value="Pyr_nuc-diS_OxRdtase"/>
</dbReference>
<keyword evidence="8 16" id="KW-0560">Oxidoreductase</keyword>
<evidence type="ECO:0000256" key="15">
    <source>
        <dbReference type="PIRSR" id="PIRSR000350-4"/>
    </source>
</evidence>
<dbReference type="InterPro" id="IPR012999">
    <property type="entry name" value="Pyr_OxRdtase_I_AS"/>
</dbReference>
<feature type="binding site" evidence="14">
    <location>
        <position position="49"/>
    </location>
    <ligand>
        <name>FAD</name>
        <dbReference type="ChEBI" id="CHEBI:57692"/>
    </ligand>
</feature>
<evidence type="ECO:0000256" key="10">
    <source>
        <dbReference type="ARBA" id="ARBA00023157"/>
    </source>
</evidence>
<evidence type="ECO:0000256" key="16">
    <source>
        <dbReference type="RuleBase" id="RU003692"/>
    </source>
</evidence>
<evidence type="ECO:0000256" key="3">
    <source>
        <dbReference type="ARBA" id="ARBA00012608"/>
    </source>
</evidence>